<dbReference type="CDD" id="cd11614">
    <property type="entry name" value="SAF_CpaB_FlgA_like"/>
    <property type="match status" value="1"/>
</dbReference>
<gene>
    <name evidence="2" type="ORF">ACFQ3F_05455</name>
</gene>
<comment type="caution">
    <text evidence="2">The sequence shown here is derived from an EMBL/GenBank/DDBJ whole genome shotgun (WGS) entry which is preliminary data.</text>
</comment>
<evidence type="ECO:0000313" key="3">
    <source>
        <dbReference type="Proteomes" id="UP001597229"/>
    </source>
</evidence>
<keyword evidence="3" id="KW-1185">Reference proteome</keyword>
<dbReference type="Pfam" id="PF08666">
    <property type="entry name" value="SAF"/>
    <property type="match status" value="1"/>
</dbReference>
<protein>
    <submittedName>
        <fullName evidence="2">SAF domain-containing protein</fullName>
    </submittedName>
</protein>
<dbReference type="InterPro" id="IPR013974">
    <property type="entry name" value="SAF"/>
</dbReference>
<dbReference type="EMBL" id="JBHTLX010000007">
    <property type="protein sequence ID" value="MFD1247226.1"/>
    <property type="molecule type" value="Genomic_DNA"/>
</dbReference>
<reference evidence="3" key="1">
    <citation type="journal article" date="2019" name="Int. J. Syst. Evol. Microbiol.">
        <title>The Global Catalogue of Microorganisms (GCM) 10K type strain sequencing project: providing services to taxonomists for standard genome sequencing and annotation.</title>
        <authorList>
            <consortium name="The Broad Institute Genomics Platform"/>
            <consortium name="The Broad Institute Genome Sequencing Center for Infectious Disease"/>
            <person name="Wu L."/>
            <person name="Ma J."/>
        </authorList>
    </citation>
    <scope>NUCLEOTIDE SEQUENCE [LARGE SCALE GENOMIC DNA]</scope>
    <source>
        <strain evidence="3">CCUG 52478</strain>
    </source>
</reference>
<evidence type="ECO:0000259" key="1">
    <source>
        <dbReference type="SMART" id="SM00858"/>
    </source>
</evidence>
<name>A0ABW3VWX4_9ACTN</name>
<evidence type="ECO:0000313" key="2">
    <source>
        <dbReference type="EMBL" id="MFD1247226.1"/>
    </source>
</evidence>
<sequence length="217" mass="21980">MDSRDRTLARRLADARQQLRRRLLRRRRLIAALLLAGAAALAMRTLAPPAPPTAALLVAAHDLPAGQALGPGDLTVARVPPGLVPAGAAARPPLGGILAAPLRAGEPVTDVRLVGRGLGTTQPAGTVVAPVRLSDAGQVALLSPGDRIDLIGADPQHGTSEPLASGAVVLAVPPAGMGASDGALAGRLVVLGLRSGDLYHVSGASVAKYVTYTWSRS</sequence>
<proteinExistence type="predicted"/>
<dbReference type="SMART" id="SM00858">
    <property type="entry name" value="SAF"/>
    <property type="match status" value="1"/>
</dbReference>
<organism evidence="2 3">
    <name type="scientific">Nocardioides ginsengisoli</name>
    <dbReference type="NCBI Taxonomy" id="363868"/>
    <lineage>
        <taxon>Bacteria</taxon>
        <taxon>Bacillati</taxon>
        <taxon>Actinomycetota</taxon>
        <taxon>Actinomycetes</taxon>
        <taxon>Propionibacteriales</taxon>
        <taxon>Nocardioidaceae</taxon>
        <taxon>Nocardioides</taxon>
    </lineage>
</organism>
<dbReference type="Proteomes" id="UP001597229">
    <property type="component" value="Unassembled WGS sequence"/>
</dbReference>
<feature type="domain" description="SAF" evidence="1">
    <location>
        <begin position="54"/>
        <end position="114"/>
    </location>
</feature>
<dbReference type="RefSeq" id="WP_367920468.1">
    <property type="nucleotide sequence ID" value="NZ_BAABAC010000032.1"/>
</dbReference>
<accession>A0ABW3VWX4</accession>